<sequence>MRWWRLLIKPNYAGICVELLKTMGPMLGSELQGQLIYKTNVKPNNARQILLRLRNEKVVLTTEPVKFARNQLLYFLPKQNLKDKLKVVIPDHGQTFHRLYQALVEQQGFLHISEFAKICAGVVNTKEKENLALKQKDVYQIIDELLRLQIIEPLLDHGSERFIVAKKEWVPTVKLDENNIQKRLKDLSFSNDFTESLLKWLERMNLAGTNSTHLFTQFDRDHFNGFYWNAIGYSYLWGLYKAIEIDPFNPSLEKTPSSIVIESVLHRVMKKYDVAGFIARVSVLYGRLRVKDNYRIIPICFVQSIESDALQLARQRGIMVISISEVFGTKIAEAIKMVRELDPRKIDPEALAAVLAASDASGHDGKFGSLKGYVFNFIVASMFNNQGYNSKIGWKYEALNKKCECDVVISVDDEYLLVCEAKGYNAGTQIQLGESEDDSDTVKKFFEKTCRIVEAATGKKVFPVFITSGEFTPQALEYMEEFRKRKAISKFLKMRNFPTSVYLDRKGLMDLFGSSQIYTEHKKILKEFFRDHKKDKINGNKGEEVVH</sequence>
<name>A0AAX3N0N0_9BACL</name>
<dbReference type="SUPFAM" id="SSF52980">
    <property type="entry name" value="Restriction endonuclease-like"/>
    <property type="match status" value="1"/>
</dbReference>
<gene>
    <name evidence="1" type="ORF">PUW23_24890</name>
</gene>
<evidence type="ECO:0000313" key="1">
    <source>
        <dbReference type="EMBL" id="WDH82639.1"/>
    </source>
</evidence>
<dbReference type="RefSeq" id="WP_238546418.1">
    <property type="nucleotide sequence ID" value="NZ_CP118101.1"/>
</dbReference>
<organism evidence="1 2">
    <name type="scientific">Paenibacillus urinalis</name>
    <dbReference type="NCBI Taxonomy" id="521520"/>
    <lineage>
        <taxon>Bacteria</taxon>
        <taxon>Bacillati</taxon>
        <taxon>Bacillota</taxon>
        <taxon>Bacilli</taxon>
        <taxon>Bacillales</taxon>
        <taxon>Paenibacillaceae</taxon>
        <taxon>Paenibacillus</taxon>
    </lineage>
</organism>
<dbReference type="EMBL" id="CP118101">
    <property type="protein sequence ID" value="WDH82639.1"/>
    <property type="molecule type" value="Genomic_DNA"/>
</dbReference>
<accession>A0AAX3N0N0</accession>
<proteinExistence type="predicted"/>
<reference evidence="1" key="1">
    <citation type="submission" date="2023-02" db="EMBL/GenBank/DDBJ databases">
        <title>Pathogen: clinical or host-associated sample.</title>
        <authorList>
            <person name="Hergert J."/>
            <person name="Casey R."/>
            <person name="Wagner J."/>
            <person name="Young E.L."/>
            <person name="Oakeson K.F."/>
        </authorList>
    </citation>
    <scope>NUCLEOTIDE SEQUENCE</scope>
    <source>
        <strain evidence="1">2022CK-00830</strain>
    </source>
</reference>
<protein>
    <recommendedName>
        <fullName evidence="3">Restriction endonuclease type IV Mrr domain-containing protein</fullName>
    </recommendedName>
</protein>
<dbReference type="AlphaFoldDB" id="A0AAX3N0N0"/>
<evidence type="ECO:0000313" key="2">
    <source>
        <dbReference type="Proteomes" id="UP001220962"/>
    </source>
</evidence>
<dbReference type="Proteomes" id="UP001220962">
    <property type="component" value="Chromosome"/>
</dbReference>
<evidence type="ECO:0008006" key="3">
    <source>
        <dbReference type="Google" id="ProtNLM"/>
    </source>
</evidence>
<dbReference type="InterPro" id="IPR011335">
    <property type="entry name" value="Restrct_endonuc-II-like"/>
</dbReference>